<keyword evidence="3" id="KW-0732">Signal</keyword>
<dbReference type="Pfam" id="PF08386">
    <property type="entry name" value="Abhydrolase_4"/>
    <property type="match status" value="1"/>
</dbReference>
<dbReference type="AlphaFoldDB" id="F6EK35"/>
<dbReference type="InterPro" id="IPR000073">
    <property type="entry name" value="AB_hydrolase_1"/>
</dbReference>
<feature type="domain" description="Peptidase S33 tripeptidyl aminopeptidase-like C-terminal" evidence="5">
    <location>
        <begin position="418"/>
        <end position="505"/>
    </location>
</feature>
<dbReference type="HOGENOM" id="CLU_013364_3_2_11"/>
<organism evidence="6 7">
    <name type="scientific">Hoyosella subflava (strain DSM 45089 / JCM 17490 / NBRC 109087 / DQS3-9A1)</name>
    <name type="common">Amycolicicoccus subflavus</name>
    <dbReference type="NCBI Taxonomy" id="443218"/>
    <lineage>
        <taxon>Bacteria</taxon>
        <taxon>Bacillati</taxon>
        <taxon>Actinomycetota</taxon>
        <taxon>Actinomycetes</taxon>
        <taxon>Mycobacteriales</taxon>
        <taxon>Hoyosellaceae</taxon>
        <taxon>Hoyosella</taxon>
    </lineage>
</organism>
<dbReference type="GO" id="GO:0016787">
    <property type="term" value="F:hydrolase activity"/>
    <property type="evidence" value="ECO:0007669"/>
    <property type="project" value="UniProtKB-KW"/>
</dbReference>
<feature type="domain" description="AB hydrolase-1" evidence="4">
    <location>
        <begin position="89"/>
        <end position="305"/>
    </location>
</feature>
<dbReference type="SUPFAM" id="SSF53474">
    <property type="entry name" value="alpha/beta-Hydrolases"/>
    <property type="match status" value="2"/>
</dbReference>
<dbReference type="STRING" id="443218.AS9A_2946"/>
<gene>
    <name evidence="6" type="ordered locus">AS9A_2946</name>
</gene>
<evidence type="ECO:0000313" key="7">
    <source>
        <dbReference type="Proteomes" id="UP000009235"/>
    </source>
</evidence>
<dbReference type="InterPro" id="IPR013595">
    <property type="entry name" value="Pept_S33_TAP-like_C"/>
</dbReference>
<dbReference type="EMBL" id="CP002786">
    <property type="protein sequence ID" value="AEF41393.1"/>
    <property type="molecule type" value="Genomic_DNA"/>
</dbReference>
<evidence type="ECO:0000313" key="6">
    <source>
        <dbReference type="EMBL" id="AEF41393.1"/>
    </source>
</evidence>
<accession>F6EK35</accession>
<dbReference type="KEGG" id="asd:AS9A_2946"/>
<name>F6EK35_HOYSD</name>
<evidence type="ECO:0000259" key="4">
    <source>
        <dbReference type="Pfam" id="PF00561"/>
    </source>
</evidence>
<proteinExistence type="inferred from homology"/>
<dbReference type="InterPro" id="IPR051601">
    <property type="entry name" value="Serine_prot/Carboxylest_S33"/>
</dbReference>
<dbReference type="Pfam" id="PF00561">
    <property type="entry name" value="Abhydrolase_1"/>
    <property type="match status" value="1"/>
</dbReference>
<dbReference type="RefSeq" id="WP_013807742.1">
    <property type="nucleotide sequence ID" value="NC_015564.1"/>
</dbReference>
<dbReference type="eggNOG" id="COG0596">
    <property type="taxonomic scope" value="Bacteria"/>
</dbReference>
<evidence type="ECO:0000256" key="2">
    <source>
        <dbReference type="ARBA" id="ARBA00022801"/>
    </source>
</evidence>
<dbReference type="PANTHER" id="PTHR43248">
    <property type="entry name" value="2-SUCCINYL-6-HYDROXY-2,4-CYCLOHEXADIENE-1-CARBOXYLATE SYNTHASE"/>
    <property type="match status" value="1"/>
</dbReference>
<dbReference type="Gene3D" id="3.40.50.1820">
    <property type="entry name" value="alpha/beta hydrolase"/>
    <property type="match status" value="1"/>
</dbReference>
<dbReference type="Proteomes" id="UP000009235">
    <property type="component" value="Chromosome"/>
</dbReference>
<comment type="similarity">
    <text evidence="1">Belongs to the peptidase S33 family.</text>
</comment>
<feature type="chain" id="PRO_5003333610" evidence="3">
    <location>
        <begin position="31"/>
        <end position="519"/>
    </location>
</feature>
<keyword evidence="2" id="KW-0378">Hydrolase</keyword>
<sequence length="519" mass="55810">MGAVRAGTTAVATASLLAGTALLLPGHAVAEPADLDWGPCPEGSYVETAQCAEVEVPRDYANPDGPTIELTVSKLPAQGPKRGVLFGNPGGPGGSALPMFEDNQLFSWPQELRNEWDLIGVQPRGLPFATALECTPPLDITTATINYGGATRAMCDAQDPGYTATITTETTARDWEEVRRKLGDERISIFGLSYGTFLGSTYATLFPQHVDRLVLDSAMDPDWAWNEVLWQQNDGYKQRVYAMMQWIADNDETYGLGDTPMQVYQRWSEVVAAEAGASPTLAPPAAQIGDVPPALTDFAEQYIAGINLTEGARTQFEGWLSNIITPSQLMSTVYGLTREAAPQRDMWPLVAQSIRNGGADPAAFEMDDVIINELLQFQAMQNVIMCNENQVAARPWDYPAFLAHNFLSGDMFELIGYTFSSGAACAGAPPVTVPVDVTNQGLAVQPLQLQSRQDPQTPYTGGLSMSERMGSHLISVDGGDHGAFAKGNAVVDAAVVEYLRTGTTDVVTAPEAPIRTPLL</sequence>
<feature type="signal peptide" evidence="3">
    <location>
        <begin position="1"/>
        <end position="30"/>
    </location>
</feature>
<evidence type="ECO:0000256" key="3">
    <source>
        <dbReference type="SAM" id="SignalP"/>
    </source>
</evidence>
<dbReference type="PANTHER" id="PTHR43248:SF25">
    <property type="entry name" value="AB HYDROLASE-1 DOMAIN-CONTAINING PROTEIN-RELATED"/>
    <property type="match status" value="1"/>
</dbReference>
<dbReference type="InterPro" id="IPR029058">
    <property type="entry name" value="AB_hydrolase_fold"/>
</dbReference>
<keyword evidence="7" id="KW-1185">Reference proteome</keyword>
<evidence type="ECO:0000256" key="1">
    <source>
        <dbReference type="ARBA" id="ARBA00010088"/>
    </source>
</evidence>
<reference evidence="6 7" key="1">
    <citation type="journal article" date="2011" name="J. Bacteriol.">
        <title>Complete genome sequence of Amycolicicoccus subflavus DQS3-9A1T, an actinomycete isolated from crude oil-polluted soil.</title>
        <authorList>
            <person name="Cai M."/>
            <person name="Chen W.M."/>
            <person name="Nie Y."/>
            <person name="Chi C.Q."/>
            <person name="Wang Y.N."/>
            <person name="Tang Y.Q."/>
            <person name="Li G.Y."/>
            <person name="Wu X.L."/>
        </authorList>
    </citation>
    <scope>NUCLEOTIDE SEQUENCE [LARGE SCALE GENOMIC DNA]</scope>
    <source>
        <strain evidence="7">DSM 45089 / DQS3-9A1</strain>
    </source>
</reference>
<protein>
    <submittedName>
        <fullName evidence="6">Possible proteinase</fullName>
    </submittedName>
</protein>
<evidence type="ECO:0000259" key="5">
    <source>
        <dbReference type="Pfam" id="PF08386"/>
    </source>
</evidence>